<name>A0A840SVX0_9RHOB</name>
<dbReference type="SUPFAM" id="SSF52799">
    <property type="entry name" value="(Phosphotyrosine protein) phosphatases II"/>
    <property type="match status" value="1"/>
</dbReference>
<organism evidence="2 3">
    <name type="scientific">Amaricoccus macauensis</name>
    <dbReference type="NCBI Taxonomy" id="57001"/>
    <lineage>
        <taxon>Bacteria</taxon>
        <taxon>Pseudomonadati</taxon>
        <taxon>Pseudomonadota</taxon>
        <taxon>Alphaproteobacteria</taxon>
        <taxon>Rhodobacterales</taxon>
        <taxon>Paracoccaceae</taxon>
        <taxon>Amaricoccus</taxon>
    </lineage>
</organism>
<comment type="caution">
    <text evidence="2">The sequence shown here is derived from an EMBL/GenBank/DDBJ whole genome shotgun (WGS) entry which is preliminary data.</text>
</comment>
<dbReference type="Gene3D" id="3.90.190.10">
    <property type="entry name" value="Protein tyrosine phosphatase superfamily"/>
    <property type="match status" value="1"/>
</dbReference>
<evidence type="ECO:0000313" key="3">
    <source>
        <dbReference type="Proteomes" id="UP000549457"/>
    </source>
</evidence>
<dbReference type="Pfam" id="PF22741">
    <property type="entry name" value="PTP-NADK"/>
    <property type="match status" value="1"/>
</dbReference>
<evidence type="ECO:0000313" key="2">
    <source>
        <dbReference type="EMBL" id="MBB5223272.1"/>
    </source>
</evidence>
<protein>
    <submittedName>
        <fullName evidence="2">Protein tyrosine/serine phosphatase</fullName>
    </submittedName>
</protein>
<dbReference type="AlphaFoldDB" id="A0A840SVX0"/>
<dbReference type="RefSeq" id="WP_184151791.1">
    <property type="nucleotide sequence ID" value="NZ_JACHFM010000003.1"/>
</dbReference>
<feature type="domain" description="DSP-PTPase phosphatase fused to NAD+ Kinase" evidence="1">
    <location>
        <begin position="55"/>
        <end position="157"/>
    </location>
</feature>
<dbReference type="EMBL" id="JACHFM010000003">
    <property type="protein sequence ID" value="MBB5223272.1"/>
    <property type="molecule type" value="Genomic_DNA"/>
</dbReference>
<evidence type="ECO:0000259" key="1">
    <source>
        <dbReference type="Pfam" id="PF22741"/>
    </source>
</evidence>
<gene>
    <name evidence="2" type="ORF">HNP73_003219</name>
</gene>
<dbReference type="InterPro" id="IPR029021">
    <property type="entry name" value="Prot-tyrosine_phosphatase-like"/>
</dbReference>
<dbReference type="InterPro" id="IPR055214">
    <property type="entry name" value="PTP-NADK"/>
</dbReference>
<sequence length="235" mass="26820">MAKGLVRRWQRRWKDGWSGRLDSPRARRDATIDMLVFDHGLIRTLWHNEAEVAPGVWRSNQPDPRAIRGLAARDFRAILNLRGATEYGSYLLEADASRAAGIKLVDFKLSSRVLPSRAQILALDALFAKLPKPFLFHCKSGADRAGFAAALYLLLREEAAPADALNQLTWRHLHFSRGPAGIMRYMIERYADDAAQEPMTFRQWVETRYDPAALTAAYQEDPTARFINDRVLRRE</sequence>
<dbReference type="Proteomes" id="UP000549457">
    <property type="component" value="Unassembled WGS sequence"/>
</dbReference>
<accession>A0A840SVX0</accession>
<proteinExistence type="predicted"/>
<keyword evidence="3" id="KW-1185">Reference proteome</keyword>
<reference evidence="2 3" key="1">
    <citation type="submission" date="2020-08" db="EMBL/GenBank/DDBJ databases">
        <title>Genomic Encyclopedia of Type Strains, Phase IV (KMG-IV): sequencing the most valuable type-strain genomes for metagenomic binning, comparative biology and taxonomic classification.</title>
        <authorList>
            <person name="Goeker M."/>
        </authorList>
    </citation>
    <scope>NUCLEOTIDE SEQUENCE [LARGE SCALE GENOMIC DNA]</scope>
    <source>
        <strain evidence="2 3">DSM 101730</strain>
    </source>
</reference>